<organism evidence="1 2">
    <name type="scientific">Xenotaenia resolanae</name>
    <dbReference type="NCBI Taxonomy" id="208358"/>
    <lineage>
        <taxon>Eukaryota</taxon>
        <taxon>Metazoa</taxon>
        <taxon>Chordata</taxon>
        <taxon>Craniata</taxon>
        <taxon>Vertebrata</taxon>
        <taxon>Euteleostomi</taxon>
        <taxon>Actinopterygii</taxon>
        <taxon>Neopterygii</taxon>
        <taxon>Teleostei</taxon>
        <taxon>Neoteleostei</taxon>
        <taxon>Acanthomorphata</taxon>
        <taxon>Ovalentaria</taxon>
        <taxon>Atherinomorphae</taxon>
        <taxon>Cyprinodontiformes</taxon>
        <taxon>Goodeidae</taxon>
        <taxon>Xenotaenia</taxon>
    </lineage>
</organism>
<protein>
    <submittedName>
        <fullName evidence="1">Uncharacterized protein</fullName>
    </submittedName>
</protein>
<name>A0ABV0X0G4_9TELE</name>
<dbReference type="Proteomes" id="UP001444071">
    <property type="component" value="Unassembled WGS sequence"/>
</dbReference>
<sequence>MFLSKICASTFIIPSRKRKEGYCKCKEQAKDMHNSGADRIKTPTGSPAASPANAAVFINPLYCRGLE</sequence>
<comment type="caution">
    <text evidence="1">The sequence shown here is derived from an EMBL/GenBank/DDBJ whole genome shotgun (WGS) entry which is preliminary data.</text>
</comment>
<reference evidence="1 2" key="1">
    <citation type="submission" date="2021-06" db="EMBL/GenBank/DDBJ databases">
        <authorList>
            <person name="Palmer J.M."/>
        </authorList>
    </citation>
    <scope>NUCLEOTIDE SEQUENCE [LARGE SCALE GENOMIC DNA]</scope>
    <source>
        <strain evidence="1 2">XR_2019</strain>
        <tissue evidence="1">Muscle</tissue>
    </source>
</reference>
<evidence type="ECO:0000313" key="2">
    <source>
        <dbReference type="Proteomes" id="UP001444071"/>
    </source>
</evidence>
<proteinExistence type="predicted"/>
<keyword evidence="2" id="KW-1185">Reference proteome</keyword>
<dbReference type="EMBL" id="JAHRIM010077674">
    <property type="protein sequence ID" value="MEQ2274386.1"/>
    <property type="molecule type" value="Genomic_DNA"/>
</dbReference>
<accession>A0ABV0X0G4</accession>
<gene>
    <name evidence="1" type="ORF">XENORESO_020021</name>
</gene>
<evidence type="ECO:0000313" key="1">
    <source>
        <dbReference type="EMBL" id="MEQ2274386.1"/>
    </source>
</evidence>